<keyword evidence="2" id="KW-1185">Reference proteome</keyword>
<dbReference type="Proteomes" id="UP000007947">
    <property type="component" value="Chromosome"/>
</dbReference>
<reference evidence="1 2" key="1">
    <citation type="submission" date="2011-05" db="EMBL/GenBank/DDBJ databases">
        <title>Whole genome sequence of Microlunatus phosphovorus NM-1.</title>
        <authorList>
            <person name="Hosoyama A."/>
            <person name="Sasaki K."/>
            <person name="Harada T."/>
            <person name="Igarashi R."/>
            <person name="Kawakoshi A."/>
            <person name="Sasagawa M."/>
            <person name="Fukada J."/>
            <person name="Nakamura S."/>
            <person name="Katano Y."/>
            <person name="Hanada S."/>
            <person name="Kamagata Y."/>
            <person name="Nakamura N."/>
            <person name="Yamazaki S."/>
            <person name="Fujita N."/>
        </authorList>
    </citation>
    <scope>NUCLEOTIDE SEQUENCE [LARGE SCALE GENOMIC DNA]</scope>
    <source>
        <strain evidence="2">ATCC 700054 / DSM 10555 / JCM 9379 / NBRC 101784 / NCIMB 13414 / VKM Ac-1990 / NM-1</strain>
    </source>
</reference>
<dbReference type="EMBL" id="AP012204">
    <property type="protein sequence ID" value="BAK35308.1"/>
    <property type="molecule type" value="Genomic_DNA"/>
</dbReference>
<accession>F5XEU2</accession>
<dbReference type="AlphaFoldDB" id="F5XEU2"/>
<organism evidence="1 2">
    <name type="scientific">Microlunatus phosphovorus (strain ATCC 700054 / DSM 10555 / JCM 9379 / NBRC 101784 / NCIMB 13414 / VKM Ac-1990 / NM-1)</name>
    <dbReference type="NCBI Taxonomy" id="1032480"/>
    <lineage>
        <taxon>Bacteria</taxon>
        <taxon>Bacillati</taxon>
        <taxon>Actinomycetota</taxon>
        <taxon>Actinomycetes</taxon>
        <taxon>Propionibacteriales</taxon>
        <taxon>Propionibacteriaceae</taxon>
        <taxon>Microlunatus</taxon>
    </lineage>
</organism>
<dbReference type="RefSeq" id="WP_013863180.1">
    <property type="nucleotide sequence ID" value="NC_015635.1"/>
</dbReference>
<protein>
    <submittedName>
        <fullName evidence="1">Uncharacterized protein</fullName>
    </submittedName>
</protein>
<dbReference type="STRING" id="1032480.MLP_22940"/>
<name>F5XEU2_MICPN</name>
<dbReference type="KEGG" id="mph:MLP_22940"/>
<dbReference type="HOGENOM" id="CLU_2168073_0_0_11"/>
<evidence type="ECO:0000313" key="2">
    <source>
        <dbReference type="Proteomes" id="UP000007947"/>
    </source>
</evidence>
<sequence>MANQYRLQLTKLKCNRKQDTVGRDDPKIVVDGRTVYGPGDIGKGETVNLNRTALFTSSAQVQLIEVDAGNDDDMGTITVRGAAQVGQGDQVGEFHRTHADYELTYSVVAA</sequence>
<dbReference type="OrthoDB" id="512308at2"/>
<gene>
    <name evidence="1" type="ordered locus">MLP_22940</name>
</gene>
<evidence type="ECO:0000313" key="1">
    <source>
        <dbReference type="EMBL" id="BAK35308.1"/>
    </source>
</evidence>
<proteinExistence type="predicted"/>